<organism evidence="1 2">
    <name type="scientific">Paraburkholderia franconis</name>
    <dbReference type="NCBI Taxonomy" id="2654983"/>
    <lineage>
        <taxon>Bacteria</taxon>
        <taxon>Pseudomonadati</taxon>
        <taxon>Pseudomonadota</taxon>
        <taxon>Betaproteobacteria</taxon>
        <taxon>Burkholderiales</taxon>
        <taxon>Burkholderiaceae</taxon>
        <taxon>Paraburkholderia</taxon>
    </lineage>
</organism>
<dbReference type="RefSeq" id="WP_152767274.1">
    <property type="nucleotide sequence ID" value="NZ_WHNP01000073.1"/>
</dbReference>
<sequence>MIFVGALEGYYAFRERVGAKEMLIGDRVDIRVRIARYYAEINEVANWFIGQPEMNPLMKVGW</sequence>
<proteinExistence type="predicted"/>
<accession>A0A7X1NIV2</accession>
<comment type="caution">
    <text evidence="1">The sequence shown here is derived from an EMBL/GenBank/DDBJ whole genome shotgun (WGS) entry which is preliminary data.</text>
</comment>
<reference evidence="1 2" key="1">
    <citation type="submission" date="2019-10" db="EMBL/GenBank/DDBJ databases">
        <title>Paraburkholderia sp. isolated from nodules of Mimosa pudica from Brazilian Atlantic Forest soils.</title>
        <authorList>
            <person name="Paulitsch F."/>
            <person name="Hungria M."/>
            <person name="Dall'Agnol R."/>
        </authorList>
    </citation>
    <scope>NUCLEOTIDE SEQUENCE [LARGE SCALE GENOMIC DNA]</scope>
    <source>
        <strain evidence="1 2">CNPSo 3157</strain>
    </source>
</reference>
<evidence type="ECO:0000313" key="1">
    <source>
        <dbReference type="EMBL" id="MPW22657.1"/>
    </source>
</evidence>
<name>A0A7X1NIV2_9BURK</name>
<dbReference type="AlphaFoldDB" id="A0A7X1NIV2"/>
<evidence type="ECO:0000313" key="2">
    <source>
        <dbReference type="Proteomes" id="UP000484381"/>
    </source>
</evidence>
<gene>
    <name evidence="1" type="ORF">GCT13_39065</name>
</gene>
<keyword evidence="2" id="KW-1185">Reference proteome</keyword>
<protein>
    <submittedName>
        <fullName evidence="1">Uncharacterized protein</fullName>
    </submittedName>
</protein>
<dbReference type="EMBL" id="WHNP01000073">
    <property type="protein sequence ID" value="MPW22657.1"/>
    <property type="molecule type" value="Genomic_DNA"/>
</dbReference>
<dbReference type="Proteomes" id="UP000484381">
    <property type="component" value="Unassembled WGS sequence"/>
</dbReference>